<accession>A0A0P1BHT9</accession>
<proteinExistence type="predicted"/>
<organism evidence="1 2">
    <name type="scientific">Ceraceosorus bombacis</name>
    <dbReference type="NCBI Taxonomy" id="401625"/>
    <lineage>
        <taxon>Eukaryota</taxon>
        <taxon>Fungi</taxon>
        <taxon>Dikarya</taxon>
        <taxon>Basidiomycota</taxon>
        <taxon>Ustilaginomycotina</taxon>
        <taxon>Exobasidiomycetes</taxon>
        <taxon>Ceraceosorales</taxon>
        <taxon>Ceraceosoraceae</taxon>
        <taxon>Ceraceosorus</taxon>
    </lineage>
</organism>
<dbReference type="EMBL" id="CCYA01000258">
    <property type="protein sequence ID" value="CEH15201.1"/>
    <property type="molecule type" value="Genomic_DNA"/>
</dbReference>
<keyword evidence="2" id="KW-1185">Reference proteome</keyword>
<protein>
    <submittedName>
        <fullName evidence="1">Uncharacterized protein</fullName>
    </submittedName>
</protein>
<evidence type="ECO:0000313" key="1">
    <source>
        <dbReference type="EMBL" id="CEH15201.1"/>
    </source>
</evidence>
<dbReference type="AlphaFoldDB" id="A0A0P1BHT9"/>
<sequence>MRITVQSHKTSRNIRCALRHFEYRPYSAARLNLSAKWRTSGSQSLVRGILHTPLVVFDPDGSVIFIALFDCIWHIFIF</sequence>
<dbReference type="Proteomes" id="UP000054845">
    <property type="component" value="Unassembled WGS sequence"/>
</dbReference>
<evidence type="ECO:0000313" key="2">
    <source>
        <dbReference type="Proteomes" id="UP000054845"/>
    </source>
</evidence>
<reference evidence="1 2" key="1">
    <citation type="submission" date="2014-09" db="EMBL/GenBank/DDBJ databases">
        <authorList>
            <person name="Magalhaes I.L.F."/>
            <person name="Oliveira U."/>
            <person name="Santos F.R."/>
            <person name="Vidigal T.H.D.A."/>
            <person name="Brescovit A.D."/>
            <person name="Santos A.J."/>
        </authorList>
    </citation>
    <scope>NUCLEOTIDE SEQUENCE [LARGE SCALE GENOMIC DNA]</scope>
</reference>
<name>A0A0P1BHT9_9BASI</name>